<dbReference type="Gene3D" id="1.10.10.10">
    <property type="entry name" value="Winged helix-like DNA-binding domain superfamily/Winged helix DNA-binding domain"/>
    <property type="match status" value="1"/>
</dbReference>
<evidence type="ECO:0000256" key="4">
    <source>
        <dbReference type="ARBA" id="ARBA00023163"/>
    </source>
</evidence>
<dbReference type="PRINTS" id="PR00039">
    <property type="entry name" value="HTHLYSR"/>
</dbReference>
<dbReference type="Proteomes" id="UP000596387">
    <property type="component" value="Plasmid p-SCP3"/>
</dbReference>
<dbReference type="EMBL" id="CP047169">
    <property type="protein sequence ID" value="QRF68929.1"/>
    <property type="molecule type" value="Genomic_DNA"/>
</dbReference>
<name>A0ABX7FEL7_9RHOB</name>
<evidence type="ECO:0000256" key="2">
    <source>
        <dbReference type="ARBA" id="ARBA00023015"/>
    </source>
</evidence>
<organism evidence="6 7">
    <name type="scientific">Ponticoccus alexandrii</name>
    <dbReference type="NCBI Taxonomy" id="1943633"/>
    <lineage>
        <taxon>Bacteria</taxon>
        <taxon>Pseudomonadati</taxon>
        <taxon>Pseudomonadota</taxon>
        <taxon>Alphaproteobacteria</taxon>
        <taxon>Rhodobacterales</taxon>
        <taxon>Roseobacteraceae</taxon>
        <taxon>Ponticoccus</taxon>
    </lineage>
</organism>
<evidence type="ECO:0000313" key="7">
    <source>
        <dbReference type="Proteomes" id="UP000596387"/>
    </source>
</evidence>
<keyword evidence="6" id="KW-0614">Plasmid</keyword>
<sequence>MDEQFSTKDLQTFVELANSASFTLAAENLHVTQSALSKRIADLELKLGVKLFDRTTRRLHLTVEGREFREMAEAILEQVRRSVSDLRQMAKGERGRLWMTAAPHLSSTLIPPVLATFSERNPMVQIEYYDCRRKDMIRYIRTGSAEFGIIGGMIGQDHNFPAEFETTRILQVEQQMSVGFSPGHPLEEADVIRWEDLTPYKLISLRSTGGLGHMYKVVTQNMQVDLQKAIEVSIITTAMGMASNGLGIVIFPSYVVENFDSRRLTHRAIHGSRLDYEFAFLHLEGHSLSGAATSFGEIMRQRLTR</sequence>
<protein>
    <submittedName>
        <fullName evidence="6">LysR family transcriptional regulator</fullName>
    </submittedName>
</protein>
<keyword evidence="3" id="KW-0238">DNA-binding</keyword>
<accession>A0ABX7FEL7</accession>
<dbReference type="PANTHER" id="PTHR30419">
    <property type="entry name" value="HTH-TYPE TRANSCRIPTIONAL REGULATOR YBHD"/>
    <property type="match status" value="1"/>
</dbReference>
<evidence type="ECO:0000256" key="3">
    <source>
        <dbReference type="ARBA" id="ARBA00023125"/>
    </source>
</evidence>
<feature type="domain" description="HTH lysR-type" evidence="5">
    <location>
        <begin position="5"/>
        <end position="62"/>
    </location>
</feature>
<dbReference type="InterPro" id="IPR050950">
    <property type="entry name" value="HTH-type_LysR_regulators"/>
</dbReference>
<dbReference type="SUPFAM" id="SSF53850">
    <property type="entry name" value="Periplasmic binding protein-like II"/>
    <property type="match status" value="1"/>
</dbReference>
<dbReference type="RefSeq" id="WP_023850026.1">
    <property type="nucleotide sequence ID" value="NZ_CP047169.1"/>
</dbReference>
<proteinExistence type="inferred from homology"/>
<keyword evidence="2" id="KW-0805">Transcription regulation</keyword>
<dbReference type="PANTHER" id="PTHR30419:SF30">
    <property type="entry name" value="LYSR FAMILY TRANSCRIPTIONAL REGULATOR"/>
    <property type="match status" value="1"/>
</dbReference>
<dbReference type="InterPro" id="IPR036390">
    <property type="entry name" value="WH_DNA-bd_sf"/>
</dbReference>
<dbReference type="InterPro" id="IPR000847">
    <property type="entry name" value="LysR_HTH_N"/>
</dbReference>
<gene>
    <name evidence="6" type="ORF">GQA70_21420</name>
</gene>
<dbReference type="InterPro" id="IPR036388">
    <property type="entry name" value="WH-like_DNA-bd_sf"/>
</dbReference>
<geneLocation type="plasmid" evidence="6 7">
    <name>p-SCP3</name>
</geneLocation>
<keyword evidence="7" id="KW-1185">Reference proteome</keyword>
<evidence type="ECO:0000313" key="6">
    <source>
        <dbReference type="EMBL" id="QRF68929.1"/>
    </source>
</evidence>
<dbReference type="SUPFAM" id="SSF46785">
    <property type="entry name" value="Winged helix' DNA-binding domain"/>
    <property type="match status" value="1"/>
</dbReference>
<evidence type="ECO:0000259" key="5">
    <source>
        <dbReference type="PROSITE" id="PS50931"/>
    </source>
</evidence>
<keyword evidence="4" id="KW-0804">Transcription</keyword>
<dbReference type="InterPro" id="IPR005119">
    <property type="entry name" value="LysR_subst-bd"/>
</dbReference>
<evidence type="ECO:0000256" key="1">
    <source>
        <dbReference type="ARBA" id="ARBA00009437"/>
    </source>
</evidence>
<dbReference type="Pfam" id="PF03466">
    <property type="entry name" value="LysR_substrate"/>
    <property type="match status" value="1"/>
</dbReference>
<dbReference type="PROSITE" id="PS50931">
    <property type="entry name" value="HTH_LYSR"/>
    <property type="match status" value="1"/>
</dbReference>
<comment type="similarity">
    <text evidence="1">Belongs to the LysR transcriptional regulatory family.</text>
</comment>
<dbReference type="Gene3D" id="3.40.190.290">
    <property type="match status" value="1"/>
</dbReference>
<reference evidence="6 7" key="1">
    <citation type="submission" date="2019-12" db="EMBL/GenBank/DDBJ databases">
        <title>Complete Genome Sequence of a Quorum-Sensing Bacterium,Rhodobacteraceae bacterium C31, Isolated from a marine microalgae symbiotic bacteria.</title>
        <authorList>
            <person name="Zhang Y."/>
        </authorList>
    </citation>
    <scope>NUCLEOTIDE SEQUENCE [LARGE SCALE GENOMIC DNA]</scope>
    <source>
        <strain evidence="6 7">C31</strain>
        <plasmid evidence="6 7">p-SCP3</plasmid>
    </source>
</reference>
<dbReference type="Pfam" id="PF00126">
    <property type="entry name" value="HTH_1"/>
    <property type="match status" value="1"/>
</dbReference>